<dbReference type="InterPro" id="IPR005248">
    <property type="entry name" value="NadD/NMNAT"/>
</dbReference>
<organism evidence="18 19">
    <name type="scientific">Exaiptasia diaphana</name>
    <name type="common">Tropical sea anemone</name>
    <name type="synonym">Aiptasia pulchella</name>
    <dbReference type="NCBI Taxonomy" id="2652724"/>
    <lineage>
        <taxon>Eukaryota</taxon>
        <taxon>Metazoa</taxon>
        <taxon>Cnidaria</taxon>
        <taxon>Anthozoa</taxon>
        <taxon>Hexacorallia</taxon>
        <taxon>Actiniaria</taxon>
        <taxon>Aiptasiidae</taxon>
        <taxon>Exaiptasia</taxon>
    </lineage>
</organism>
<dbReference type="Gene3D" id="3.40.50.620">
    <property type="entry name" value="HUPs"/>
    <property type="match status" value="1"/>
</dbReference>
<dbReference type="OMA" id="HIVHEWI"/>
<keyword evidence="11 16" id="KW-0067">ATP-binding</keyword>
<dbReference type="InterPro" id="IPR004821">
    <property type="entry name" value="Cyt_trans-like"/>
</dbReference>
<dbReference type="GO" id="GO:0000309">
    <property type="term" value="F:nicotinamide-nucleotide adenylyltransferase activity"/>
    <property type="evidence" value="ECO:0007669"/>
    <property type="project" value="UniProtKB-EC"/>
</dbReference>
<evidence type="ECO:0000259" key="17">
    <source>
        <dbReference type="Pfam" id="PF01467"/>
    </source>
</evidence>
<dbReference type="RefSeq" id="XP_020901255.1">
    <property type="nucleotide sequence ID" value="XM_021045596.2"/>
</dbReference>
<comment type="similarity">
    <text evidence="5 16">Belongs to the eukaryotic NMN adenylyltransferase family.</text>
</comment>
<dbReference type="InterPro" id="IPR014729">
    <property type="entry name" value="Rossmann-like_a/b/a_fold"/>
</dbReference>
<dbReference type="PANTHER" id="PTHR12039">
    <property type="entry name" value="NICOTINAMIDE MONONUCLEOTIDE ADENYLYLTRANSFERASE"/>
    <property type="match status" value="1"/>
</dbReference>
<evidence type="ECO:0000256" key="7">
    <source>
        <dbReference type="ARBA" id="ARBA00022642"/>
    </source>
</evidence>
<dbReference type="GO" id="GO:0005759">
    <property type="term" value="C:mitochondrial matrix"/>
    <property type="evidence" value="ECO:0007669"/>
    <property type="project" value="UniProtKB-ARBA"/>
</dbReference>
<keyword evidence="19" id="KW-1185">Reference proteome</keyword>
<dbReference type="OrthoDB" id="422187at2759"/>
<proteinExistence type="inferred from homology"/>
<comment type="catalytic activity">
    <reaction evidence="14 16">
        <text>nicotinate beta-D-ribonucleotide + ATP + H(+) = deamido-NAD(+) + diphosphate</text>
        <dbReference type="Rhea" id="RHEA:22860"/>
        <dbReference type="ChEBI" id="CHEBI:15378"/>
        <dbReference type="ChEBI" id="CHEBI:30616"/>
        <dbReference type="ChEBI" id="CHEBI:33019"/>
        <dbReference type="ChEBI" id="CHEBI:57502"/>
        <dbReference type="ChEBI" id="CHEBI:58437"/>
        <dbReference type="EC" id="2.7.7.18"/>
    </reaction>
</comment>
<dbReference type="GO" id="GO:0009435">
    <property type="term" value="P:NAD+ biosynthetic process"/>
    <property type="evidence" value="ECO:0007669"/>
    <property type="project" value="InterPro"/>
</dbReference>
<accession>A0A913X9Q4</accession>
<keyword evidence="10 16" id="KW-0547">Nucleotide-binding</keyword>
<dbReference type="CDD" id="cd09286">
    <property type="entry name" value="NMNAT_Eukarya"/>
    <property type="match status" value="1"/>
</dbReference>
<evidence type="ECO:0000256" key="14">
    <source>
        <dbReference type="ARBA" id="ARBA00048721"/>
    </source>
</evidence>
<dbReference type="EnsemblMetazoa" id="XM_021045596.2">
    <property type="protein sequence ID" value="XP_020901255.1"/>
    <property type="gene ID" value="LOC110239848"/>
</dbReference>
<name>A0A913X9Q4_EXADI</name>
<dbReference type="Proteomes" id="UP000887567">
    <property type="component" value="Unplaced"/>
</dbReference>
<evidence type="ECO:0000313" key="18">
    <source>
        <dbReference type="EnsemblMetazoa" id="XP_020901255.1"/>
    </source>
</evidence>
<evidence type="ECO:0000256" key="4">
    <source>
        <dbReference type="ARBA" id="ARBA00005019"/>
    </source>
</evidence>
<evidence type="ECO:0000256" key="9">
    <source>
        <dbReference type="ARBA" id="ARBA00022695"/>
    </source>
</evidence>
<evidence type="ECO:0000256" key="16">
    <source>
        <dbReference type="RuleBase" id="RU362021"/>
    </source>
</evidence>
<comment type="pathway">
    <text evidence="3 16">Cofactor biosynthesis; NAD(+) biosynthesis; NAD(+) from nicotinamide D-ribonucleotide: step 1/1.</text>
</comment>
<keyword evidence="9 16" id="KW-0548">Nucleotidyltransferase</keyword>
<protein>
    <recommendedName>
        <fullName evidence="16">Nicotinamide-nucleotide adenylyltransferase</fullName>
        <ecNumber evidence="16">2.7.7.1</ecNumber>
        <ecNumber evidence="16">2.7.7.18</ecNumber>
    </recommendedName>
</protein>
<dbReference type="AlphaFoldDB" id="A0A913X9Q4"/>
<evidence type="ECO:0000256" key="3">
    <source>
        <dbReference type="ARBA" id="ARBA00004658"/>
    </source>
</evidence>
<dbReference type="GeneID" id="110239848"/>
<sequence length="228" mass="25944">MAGLHKSCQPVKVILLSCGSFNPVTHMHLRLFEIARDALHRTGLFKVLEGVISPVNDAYEKKGLLPSKHRLAMCKLAIKTSDWISVNDWEVNQDGWSKTADVLDYMTDKYSKKYSENVKVKLLCGGDLLESFAVPDLWSDEHIKKIVSENGIVVINRYGSNPEQFIYNSDVLTENKNNIHIVTEWITNDISATKIRTALRRQESVKYLLPDSVLEYIQTNQLYGSKQT</sequence>
<evidence type="ECO:0000256" key="11">
    <source>
        <dbReference type="ARBA" id="ARBA00022840"/>
    </source>
</evidence>
<keyword evidence="8 16" id="KW-0808">Transferase</keyword>
<comment type="cofactor">
    <cofactor evidence="1">
        <name>Mg(2+)</name>
        <dbReference type="ChEBI" id="CHEBI:18420"/>
    </cofactor>
</comment>
<dbReference type="EC" id="2.7.7.18" evidence="16"/>
<dbReference type="InterPro" id="IPR045094">
    <property type="entry name" value="NMNAT_euk"/>
</dbReference>
<comment type="subcellular location">
    <subcellularLocation>
        <location evidence="2">Mitochondrion</location>
    </subcellularLocation>
</comment>
<dbReference type="GO" id="GO:0005524">
    <property type="term" value="F:ATP binding"/>
    <property type="evidence" value="ECO:0007669"/>
    <property type="project" value="UniProtKB-KW"/>
</dbReference>
<keyword evidence="13" id="KW-0496">Mitochondrion</keyword>
<comment type="catalytic activity">
    <reaction evidence="16">
        <text>beta-nicotinamide D-ribonucleotide + ATP + H(+) = diphosphate + NAD(+)</text>
        <dbReference type="Rhea" id="RHEA:21360"/>
        <dbReference type="ChEBI" id="CHEBI:14649"/>
        <dbReference type="ChEBI" id="CHEBI:15378"/>
        <dbReference type="ChEBI" id="CHEBI:30616"/>
        <dbReference type="ChEBI" id="CHEBI:33019"/>
        <dbReference type="ChEBI" id="CHEBI:57540"/>
        <dbReference type="EC" id="2.7.7.1"/>
    </reaction>
</comment>
<evidence type="ECO:0000256" key="6">
    <source>
        <dbReference type="ARBA" id="ARBA00011881"/>
    </source>
</evidence>
<evidence type="ECO:0000256" key="1">
    <source>
        <dbReference type="ARBA" id="ARBA00001946"/>
    </source>
</evidence>
<dbReference type="Pfam" id="PF01467">
    <property type="entry name" value="CTP_transf_like"/>
    <property type="match status" value="1"/>
</dbReference>
<comment type="function">
    <text evidence="15">Catalyzes the formation of NAD(+) from nicotinamide mononucleotide (NMN) and ATP. Can also use the deamidated form; nicotinic acid mononucleotide (NaMN) as substrate with the same efficiency. Can use triazofurin monophosphate (TrMP) as substrate. Can also use GTP and ITP as nucleotide donors. Also catalyzes the reverse reaction, i.e. the pyrophosphorolytic cleavage of NAD(+). For the pyrophosphorolytic activity, can use NAD(+), NADH, NaAD, nicotinic acid adenine dinucleotide phosphate (NHD), nicotinamide guanine dinucleotide (NGD) as substrates. Fails to cleave phosphorylated dinucleotides NADP(+), NADPH and NaADP(+). Protects against axonal degeneration following injury. May be involved in the maintenance of axonal integrity. Also functions as a stress-response chaperone protein that prevents toxic aggregation of proteins; this function may be independent of its NAD(+) synthesis activity.</text>
</comment>
<dbReference type="GO" id="GO:0004515">
    <property type="term" value="F:nicotinate-nucleotide adenylyltransferase activity"/>
    <property type="evidence" value="ECO:0007669"/>
    <property type="project" value="UniProtKB-EC"/>
</dbReference>
<evidence type="ECO:0000256" key="2">
    <source>
        <dbReference type="ARBA" id="ARBA00004173"/>
    </source>
</evidence>
<keyword evidence="7 16" id="KW-0662">Pyridine nucleotide biosynthesis</keyword>
<reference evidence="18" key="1">
    <citation type="submission" date="2022-11" db="UniProtKB">
        <authorList>
            <consortium name="EnsemblMetazoa"/>
        </authorList>
    </citation>
    <scope>IDENTIFICATION</scope>
</reference>
<comment type="pathway">
    <text evidence="4">Cofactor biosynthesis; NAD(+) biosynthesis; deamido-NAD(+) from nicotinate D-ribonucleotide: step 1/1.</text>
</comment>
<keyword evidence="12 16" id="KW-0520">NAD</keyword>
<evidence type="ECO:0000256" key="15">
    <source>
        <dbReference type="ARBA" id="ARBA00093425"/>
    </source>
</evidence>
<evidence type="ECO:0000256" key="12">
    <source>
        <dbReference type="ARBA" id="ARBA00023027"/>
    </source>
</evidence>
<dbReference type="EC" id="2.7.7.1" evidence="16"/>
<evidence type="ECO:0000256" key="10">
    <source>
        <dbReference type="ARBA" id="ARBA00022741"/>
    </source>
</evidence>
<dbReference type="InterPro" id="IPR051182">
    <property type="entry name" value="Euk_NMN_adenylyltrnsfrase"/>
</dbReference>
<dbReference type="FunFam" id="3.40.50.620:FF:000221">
    <property type="entry name" value="Nicotinamide/nicotinic acid mononucleotide adenylyltransferase 3"/>
    <property type="match status" value="1"/>
</dbReference>
<evidence type="ECO:0000256" key="13">
    <source>
        <dbReference type="ARBA" id="ARBA00023128"/>
    </source>
</evidence>
<dbReference type="PANTHER" id="PTHR12039:SF0">
    <property type="entry name" value="NICOTINAMIDE-NUCLEOTIDE ADENYLYLTRANSFERASE"/>
    <property type="match status" value="1"/>
</dbReference>
<evidence type="ECO:0000313" key="19">
    <source>
        <dbReference type="Proteomes" id="UP000887567"/>
    </source>
</evidence>
<dbReference type="NCBIfam" id="TIGR00482">
    <property type="entry name" value="nicotinate (nicotinamide) nucleotide adenylyltransferase"/>
    <property type="match status" value="1"/>
</dbReference>
<evidence type="ECO:0000256" key="8">
    <source>
        <dbReference type="ARBA" id="ARBA00022679"/>
    </source>
</evidence>
<evidence type="ECO:0000256" key="5">
    <source>
        <dbReference type="ARBA" id="ARBA00007064"/>
    </source>
</evidence>
<feature type="domain" description="Cytidyltransferase-like" evidence="17">
    <location>
        <begin position="18"/>
        <end position="197"/>
    </location>
</feature>
<comment type="subunit">
    <text evidence="6">Homotetramer.</text>
</comment>
<dbReference type="SUPFAM" id="SSF52374">
    <property type="entry name" value="Nucleotidylyl transferase"/>
    <property type="match status" value="1"/>
</dbReference>
<dbReference type="KEGG" id="epa:110239848"/>